<accession>A0A1G8AAC2</accession>
<comment type="similarity">
    <text evidence="2">Belongs to the class-V pyridoxal-phosphate-dependent aminotransferase family. NifS/IscS subfamily.</text>
</comment>
<name>A0A1G8AAC2_9MICO</name>
<reference evidence="11 12" key="1">
    <citation type="submission" date="2016-10" db="EMBL/GenBank/DDBJ databases">
        <authorList>
            <person name="de Groot N.N."/>
        </authorList>
    </citation>
    <scope>NUCLEOTIDE SEQUENCE [LARGE SCALE GENOMIC DNA]</scope>
    <source>
        <strain evidence="11 12">DSM 23142</strain>
    </source>
</reference>
<dbReference type="InterPro" id="IPR000192">
    <property type="entry name" value="Aminotrans_V_dom"/>
</dbReference>
<dbReference type="InterPro" id="IPR015421">
    <property type="entry name" value="PyrdxlP-dep_Trfase_major"/>
</dbReference>
<evidence type="ECO:0000256" key="7">
    <source>
        <dbReference type="ARBA" id="ARBA00023014"/>
    </source>
</evidence>
<evidence type="ECO:0000256" key="6">
    <source>
        <dbReference type="ARBA" id="ARBA00023004"/>
    </source>
</evidence>
<evidence type="ECO:0000313" key="11">
    <source>
        <dbReference type="EMBL" id="SDH17841.1"/>
    </source>
</evidence>
<gene>
    <name evidence="11" type="ORF">SAMN04489810_2311</name>
</gene>
<dbReference type="PANTHER" id="PTHR11601">
    <property type="entry name" value="CYSTEINE DESULFURYLASE FAMILY MEMBER"/>
    <property type="match status" value="1"/>
</dbReference>
<evidence type="ECO:0000259" key="10">
    <source>
        <dbReference type="Pfam" id="PF00266"/>
    </source>
</evidence>
<dbReference type="InterPro" id="IPR015424">
    <property type="entry name" value="PyrdxlP-dep_Trfase"/>
</dbReference>
<evidence type="ECO:0000256" key="1">
    <source>
        <dbReference type="ARBA" id="ARBA00001933"/>
    </source>
</evidence>
<evidence type="ECO:0000256" key="3">
    <source>
        <dbReference type="ARBA" id="ARBA00022679"/>
    </source>
</evidence>
<evidence type="ECO:0000256" key="8">
    <source>
        <dbReference type="ARBA" id="ARBA00050776"/>
    </source>
</evidence>
<evidence type="ECO:0000256" key="2">
    <source>
        <dbReference type="ARBA" id="ARBA00006490"/>
    </source>
</evidence>
<dbReference type="Gene3D" id="3.90.1150.10">
    <property type="entry name" value="Aspartate Aminotransferase, domain 1"/>
    <property type="match status" value="1"/>
</dbReference>
<evidence type="ECO:0000256" key="4">
    <source>
        <dbReference type="ARBA" id="ARBA00022723"/>
    </source>
</evidence>
<keyword evidence="12" id="KW-1185">Reference proteome</keyword>
<keyword evidence="3" id="KW-0808">Transferase</keyword>
<dbReference type="InterPro" id="IPR015422">
    <property type="entry name" value="PyrdxlP-dep_Trfase_small"/>
</dbReference>
<dbReference type="Pfam" id="PF00266">
    <property type="entry name" value="Aminotran_5"/>
    <property type="match status" value="1"/>
</dbReference>
<sequence length="411" mass="42392">MVIYLDHAATTPLRVEAREAWLRASATSGNASSIHSAGQSARRLLEESRERLAAVVDCDPVEVVFTSGGTESVNLAITGLYRSRREADDRTTIVLPRAEHHATLDTVGWLAAHEGARVGSVGVDATARLDLDTWRAALADPDAAVATLLAANNEVGTVQPVRDAAAASATAAVPMHLDAVGAFGHVPLSFRRLRERSGSSSAGLVAMSIAAHKLGGPAGVGALIVARSATMQPLLHGGGQQRGLRSGTQDAAGAAAFAVAAELAFDELNAESARLAALRGRLEAGVRRLIPDVRVSAGDAERLPGHLHLIFPGAQGDSLLLLLDMAGIAVSTGSACQAGVPEPSHVVAAMGLGDEAARSALRLTLGATTTDEDVDAVLRALPAAYERARTAGMSSRKVGHRPPRLAPGIRS</sequence>
<dbReference type="RefSeq" id="WP_091490144.1">
    <property type="nucleotide sequence ID" value="NZ_LT629692.1"/>
</dbReference>
<protein>
    <submittedName>
        <fullName evidence="11">Cysteine desulfurase</fullName>
    </submittedName>
</protein>
<comment type="cofactor">
    <cofactor evidence="1">
        <name>pyridoxal 5'-phosphate</name>
        <dbReference type="ChEBI" id="CHEBI:597326"/>
    </cofactor>
</comment>
<dbReference type="PIRSF" id="PIRSF005572">
    <property type="entry name" value="NifS"/>
    <property type="match status" value="1"/>
</dbReference>
<keyword evidence="4" id="KW-0479">Metal-binding</keyword>
<dbReference type="SUPFAM" id="SSF53383">
    <property type="entry name" value="PLP-dependent transferases"/>
    <property type="match status" value="1"/>
</dbReference>
<dbReference type="OrthoDB" id="9808002at2"/>
<dbReference type="AlphaFoldDB" id="A0A1G8AAC2"/>
<dbReference type="Proteomes" id="UP000199009">
    <property type="component" value="Chromosome I"/>
</dbReference>
<dbReference type="PANTHER" id="PTHR11601:SF34">
    <property type="entry name" value="CYSTEINE DESULFURASE"/>
    <property type="match status" value="1"/>
</dbReference>
<dbReference type="GO" id="GO:0046872">
    <property type="term" value="F:metal ion binding"/>
    <property type="evidence" value="ECO:0007669"/>
    <property type="project" value="UniProtKB-KW"/>
</dbReference>
<keyword evidence="6" id="KW-0408">Iron</keyword>
<evidence type="ECO:0000256" key="5">
    <source>
        <dbReference type="ARBA" id="ARBA00022898"/>
    </source>
</evidence>
<dbReference type="Gene3D" id="3.40.640.10">
    <property type="entry name" value="Type I PLP-dependent aspartate aminotransferase-like (Major domain)"/>
    <property type="match status" value="1"/>
</dbReference>
<dbReference type="GO" id="GO:0031071">
    <property type="term" value="F:cysteine desulfurase activity"/>
    <property type="evidence" value="ECO:0007669"/>
    <property type="project" value="UniProtKB-EC"/>
</dbReference>
<evidence type="ECO:0000256" key="9">
    <source>
        <dbReference type="SAM" id="MobiDB-lite"/>
    </source>
</evidence>
<dbReference type="Gene3D" id="1.10.260.50">
    <property type="match status" value="1"/>
</dbReference>
<evidence type="ECO:0000313" key="12">
    <source>
        <dbReference type="Proteomes" id="UP000199009"/>
    </source>
</evidence>
<comment type="catalytic activity">
    <reaction evidence="8">
        <text>(sulfur carrier)-H + L-cysteine = (sulfur carrier)-SH + L-alanine</text>
        <dbReference type="Rhea" id="RHEA:43892"/>
        <dbReference type="Rhea" id="RHEA-COMP:14737"/>
        <dbReference type="Rhea" id="RHEA-COMP:14739"/>
        <dbReference type="ChEBI" id="CHEBI:29917"/>
        <dbReference type="ChEBI" id="CHEBI:35235"/>
        <dbReference type="ChEBI" id="CHEBI:57972"/>
        <dbReference type="ChEBI" id="CHEBI:64428"/>
        <dbReference type="EC" id="2.8.1.7"/>
    </reaction>
</comment>
<organism evidence="11 12">
    <name type="scientific">Microbacterium pygmaeum</name>
    <dbReference type="NCBI Taxonomy" id="370764"/>
    <lineage>
        <taxon>Bacteria</taxon>
        <taxon>Bacillati</taxon>
        <taxon>Actinomycetota</taxon>
        <taxon>Actinomycetes</taxon>
        <taxon>Micrococcales</taxon>
        <taxon>Microbacteriaceae</taxon>
        <taxon>Microbacterium</taxon>
    </lineage>
</organism>
<feature type="region of interest" description="Disordered" evidence="9">
    <location>
        <begin position="391"/>
        <end position="411"/>
    </location>
</feature>
<dbReference type="InterPro" id="IPR016454">
    <property type="entry name" value="Cysteine_dSase"/>
</dbReference>
<keyword evidence="5" id="KW-0663">Pyridoxal phosphate</keyword>
<dbReference type="EMBL" id="LT629692">
    <property type="protein sequence ID" value="SDH17841.1"/>
    <property type="molecule type" value="Genomic_DNA"/>
</dbReference>
<dbReference type="GO" id="GO:0051536">
    <property type="term" value="F:iron-sulfur cluster binding"/>
    <property type="evidence" value="ECO:0007669"/>
    <property type="project" value="UniProtKB-KW"/>
</dbReference>
<keyword evidence="7" id="KW-0411">Iron-sulfur</keyword>
<feature type="domain" description="Aminotransferase class V" evidence="10">
    <location>
        <begin position="3"/>
        <end position="377"/>
    </location>
</feature>
<dbReference type="STRING" id="370764.SAMN04489810_2311"/>
<proteinExistence type="inferred from homology"/>